<gene>
    <name evidence="2" type="ORF">PBRASI_LOCUS8054</name>
</gene>
<evidence type="ECO:0000313" key="2">
    <source>
        <dbReference type="EMBL" id="CAG8608855.1"/>
    </source>
</evidence>
<dbReference type="SUPFAM" id="SSF143447">
    <property type="entry name" value="AMMECR1-like"/>
    <property type="match status" value="1"/>
</dbReference>
<feature type="domain" description="AMMECR1" evidence="1">
    <location>
        <begin position="1"/>
        <end position="140"/>
    </location>
</feature>
<accession>A0A9N9CQU4</accession>
<evidence type="ECO:0000259" key="1">
    <source>
        <dbReference type="PROSITE" id="PS51112"/>
    </source>
</evidence>
<dbReference type="Proteomes" id="UP000789739">
    <property type="component" value="Unassembled WGS sequence"/>
</dbReference>
<dbReference type="InterPro" id="IPR036071">
    <property type="entry name" value="AMMECR1_dom_sf"/>
</dbReference>
<dbReference type="InterPro" id="IPR002733">
    <property type="entry name" value="AMMECR1_domain"/>
</dbReference>
<dbReference type="Pfam" id="PF01871">
    <property type="entry name" value="AMMECR1"/>
    <property type="match status" value="1"/>
</dbReference>
<dbReference type="InterPro" id="IPR023473">
    <property type="entry name" value="AMMECR1"/>
</dbReference>
<dbReference type="PROSITE" id="PS51112">
    <property type="entry name" value="AMMECR1"/>
    <property type="match status" value="1"/>
</dbReference>
<sequence length="166" mass="19013">MLLFAGCSRTLVGYAWPCRHDSAFQDTRFAPISARELSHLTCGISLLTNFEEAEGYLDWEVGIHGIWIEFTDDNNVCRTATYLPEVSAEQGWTRIETIDSLLRKAGYTDHITDEIRKRIVLTRYQSSKYTITYEEYINYLDNMGIVPVRGGKRSNKSSKVGNLLFE</sequence>
<organism evidence="2 3">
    <name type="scientific">Paraglomus brasilianum</name>
    <dbReference type="NCBI Taxonomy" id="144538"/>
    <lineage>
        <taxon>Eukaryota</taxon>
        <taxon>Fungi</taxon>
        <taxon>Fungi incertae sedis</taxon>
        <taxon>Mucoromycota</taxon>
        <taxon>Glomeromycotina</taxon>
        <taxon>Glomeromycetes</taxon>
        <taxon>Paraglomerales</taxon>
        <taxon>Paraglomeraceae</taxon>
        <taxon>Paraglomus</taxon>
    </lineage>
</organism>
<keyword evidence="3" id="KW-1185">Reference proteome</keyword>
<dbReference type="AlphaFoldDB" id="A0A9N9CQU4"/>
<evidence type="ECO:0000313" key="3">
    <source>
        <dbReference type="Proteomes" id="UP000789739"/>
    </source>
</evidence>
<dbReference type="EMBL" id="CAJVPI010001358">
    <property type="protein sequence ID" value="CAG8608855.1"/>
    <property type="molecule type" value="Genomic_DNA"/>
</dbReference>
<dbReference type="PANTHER" id="PTHR13016:SF0">
    <property type="entry name" value="AMME SYNDROME CANDIDATE GENE 1 PROTEIN"/>
    <property type="match status" value="1"/>
</dbReference>
<dbReference type="PANTHER" id="PTHR13016">
    <property type="entry name" value="AMMECR1 HOMOLOG"/>
    <property type="match status" value="1"/>
</dbReference>
<proteinExistence type="predicted"/>
<name>A0A9N9CQU4_9GLOM</name>
<dbReference type="Gene3D" id="3.30.1490.150">
    <property type="entry name" value="Hypothetical protein ph0010, domain 2"/>
    <property type="match status" value="1"/>
</dbReference>
<reference evidence="2" key="1">
    <citation type="submission" date="2021-06" db="EMBL/GenBank/DDBJ databases">
        <authorList>
            <person name="Kallberg Y."/>
            <person name="Tangrot J."/>
            <person name="Rosling A."/>
        </authorList>
    </citation>
    <scope>NUCLEOTIDE SEQUENCE</scope>
    <source>
        <strain evidence="2">BR232B</strain>
    </source>
</reference>
<comment type="caution">
    <text evidence="2">The sequence shown here is derived from an EMBL/GenBank/DDBJ whole genome shotgun (WGS) entry which is preliminary data.</text>
</comment>
<protein>
    <submittedName>
        <fullName evidence="2">5658_t:CDS:1</fullName>
    </submittedName>
</protein>
<dbReference type="OrthoDB" id="24630at2759"/>